<evidence type="ECO:0000259" key="5">
    <source>
        <dbReference type="Pfam" id="PF03446"/>
    </source>
</evidence>
<keyword evidence="3" id="KW-0520">NAD</keyword>
<dbReference type="InterPro" id="IPR006115">
    <property type="entry name" value="6PGDH_NADP-bd"/>
</dbReference>
<dbReference type="GO" id="GO:0050661">
    <property type="term" value="F:NADP binding"/>
    <property type="evidence" value="ECO:0007669"/>
    <property type="project" value="InterPro"/>
</dbReference>
<dbReference type="GO" id="GO:0016491">
    <property type="term" value="F:oxidoreductase activity"/>
    <property type="evidence" value="ECO:0007669"/>
    <property type="project" value="UniProtKB-KW"/>
</dbReference>
<comment type="caution">
    <text evidence="7">The sequence shown here is derived from an EMBL/GenBank/DDBJ whole genome shotgun (WGS) entry which is preliminary data.</text>
</comment>
<dbReference type="Gene3D" id="1.10.1040.10">
    <property type="entry name" value="N-(1-d-carboxylethyl)-l-norvaline Dehydrogenase, domain 2"/>
    <property type="match status" value="1"/>
</dbReference>
<dbReference type="InterPro" id="IPR015815">
    <property type="entry name" value="HIBADH-related"/>
</dbReference>
<organism evidence="7 8">
    <name type="scientific">Donghicola tyrosinivorans</name>
    <dbReference type="NCBI Taxonomy" id="1652492"/>
    <lineage>
        <taxon>Bacteria</taxon>
        <taxon>Pseudomonadati</taxon>
        <taxon>Pseudomonadota</taxon>
        <taxon>Alphaproteobacteria</taxon>
        <taxon>Rhodobacterales</taxon>
        <taxon>Roseobacteraceae</taxon>
        <taxon>Donghicola</taxon>
    </lineage>
</organism>
<feature type="active site" evidence="4">
    <location>
        <position position="167"/>
    </location>
</feature>
<dbReference type="Gene3D" id="3.40.50.720">
    <property type="entry name" value="NAD(P)-binding Rossmann-like Domain"/>
    <property type="match status" value="1"/>
</dbReference>
<dbReference type="InterPro" id="IPR002204">
    <property type="entry name" value="3-OH-isobutyrate_DH-rel_CS"/>
</dbReference>
<dbReference type="EMBL" id="PVTQ01000013">
    <property type="protein sequence ID" value="PRY86130.1"/>
    <property type="molecule type" value="Genomic_DNA"/>
</dbReference>
<dbReference type="AlphaFoldDB" id="A0A2T0WHE1"/>
<dbReference type="InterPro" id="IPR029154">
    <property type="entry name" value="HIBADH-like_NADP-bd"/>
</dbReference>
<dbReference type="InterPro" id="IPR036291">
    <property type="entry name" value="NAD(P)-bd_dom_sf"/>
</dbReference>
<protein>
    <submittedName>
        <fullName evidence="7">3-hydroxyisobutyrate dehydrogenase-like beta-hydroxyacid dehydrogenase</fullName>
    </submittedName>
</protein>
<dbReference type="Pfam" id="PF14833">
    <property type="entry name" value="NAD_binding_11"/>
    <property type="match status" value="1"/>
</dbReference>
<dbReference type="GO" id="GO:0016054">
    <property type="term" value="P:organic acid catabolic process"/>
    <property type="evidence" value="ECO:0007669"/>
    <property type="project" value="UniProtKB-ARBA"/>
</dbReference>
<dbReference type="PROSITE" id="PS00895">
    <property type="entry name" value="3_HYDROXYISOBUT_DH"/>
    <property type="match status" value="1"/>
</dbReference>
<evidence type="ECO:0000313" key="7">
    <source>
        <dbReference type="EMBL" id="PRY86130.1"/>
    </source>
</evidence>
<dbReference type="InterPro" id="IPR008927">
    <property type="entry name" value="6-PGluconate_DH-like_C_sf"/>
</dbReference>
<keyword evidence="2" id="KW-0560">Oxidoreductase</keyword>
<evidence type="ECO:0000256" key="3">
    <source>
        <dbReference type="ARBA" id="ARBA00023027"/>
    </source>
</evidence>
<dbReference type="OrthoDB" id="9812907at2"/>
<dbReference type="RefSeq" id="WP_106267045.1">
    <property type="nucleotide sequence ID" value="NZ_PVTQ01000013.1"/>
</dbReference>
<dbReference type="SUPFAM" id="SSF48179">
    <property type="entry name" value="6-phosphogluconate dehydrogenase C-terminal domain-like"/>
    <property type="match status" value="1"/>
</dbReference>
<evidence type="ECO:0000256" key="1">
    <source>
        <dbReference type="ARBA" id="ARBA00009080"/>
    </source>
</evidence>
<name>A0A2T0WHE1_9RHOB</name>
<dbReference type="PIRSF" id="PIRSF000103">
    <property type="entry name" value="HIBADH"/>
    <property type="match status" value="1"/>
</dbReference>
<evidence type="ECO:0000313" key="8">
    <source>
        <dbReference type="Proteomes" id="UP000238392"/>
    </source>
</evidence>
<sequence length="298" mass="31884">MKIGFIGLGQMGKPMAINLGKAFDVIAYDLRPDVLPADVAAKQVNDLRAFADCTHVFLSLPSVKVLESVLFDHATGLTGILKAGTVIVDTSTTEYNATVDMGNRLEAAGFPFLDAPVSGMQKRAEDATLTMMIGGDRDLATVLEPLLATMANKILYMGPRGAGQLTKLINQLLFDINMAALAEILPVSVKLGLDPEQVAEVVNSGSGRSFASEFFLPNILNGVFDQGYPMNQAYKDLISGAELGARQMVPMPVLGAATATYQRALLEGLGDQDKGAMIKVFENLLNVAFRNAREGEQK</sequence>
<dbReference type="Pfam" id="PF03446">
    <property type="entry name" value="NAD_binding_2"/>
    <property type="match status" value="1"/>
</dbReference>
<dbReference type="Proteomes" id="UP000238392">
    <property type="component" value="Unassembled WGS sequence"/>
</dbReference>
<evidence type="ECO:0000259" key="6">
    <source>
        <dbReference type="Pfam" id="PF14833"/>
    </source>
</evidence>
<accession>A0A2T0WHE1</accession>
<feature type="domain" description="6-phosphogluconate dehydrogenase NADP-binding" evidence="5">
    <location>
        <begin position="2"/>
        <end position="158"/>
    </location>
</feature>
<dbReference type="GO" id="GO:0051287">
    <property type="term" value="F:NAD binding"/>
    <property type="evidence" value="ECO:0007669"/>
    <property type="project" value="InterPro"/>
</dbReference>
<dbReference type="PANTHER" id="PTHR43060:SF15">
    <property type="entry name" value="3-HYDROXYISOBUTYRATE DEHYDROGENASE-LIKE 1, MITOCHONDRIAL-RELATED"/>
    <property type="match status" value="1"/>
</dbReference>
<dbReference type="SUPFAM" id="SSF51735">
    <property type="entry name" value="NAD(P)-binding Rossmann-fold domains"/>
    <property type="match status" value="1"/>
</dbReference>
<feature type="domain" description="3-hydroxyisobutyrate dehydrogenase-like NAD-binding" evidence="6">
    <location>
        <begin position="161"/>
        <end position="280"/>
    </location>
</feature>
<proteinExistence type="inferred from homology"/>
<dbReference type="InterPro" id="IPR013328">
    <property type="entry name" value="6PGD_dom2"/>
</dbReference>
<keyword evidence="8" id="KW-1185">Reference proteome</keyword>
<reference evidence="7 8" key="1">
    <citation type="submission" date="2018-03" db="EMBL/GenBank/DDBJ databases">
        <title>Genomic Encyclopedia of Archaeal and Bacterial Type Strains, Phase II (KMG-II): from individual species to whole genera.</title>
        <authorList>
            <person name="Goeker M."/>
        </authorList>
    </citation>
    <scope>NUCLEOTIDE SEQUENCE [LARGE SCALE GENOMIC DNA]</scope>
    <source>
        <strain evidence="7 8">DSM 100212</strain>
    </source>
</reference>
<comment type="similarity">
    <text evidence="1">Belongs to the HIBADH-related family.</text>
</comment>
<dbReference type="PANTHER" id="PTHR43060">
    <property type="entry name" value="3-HYDROXYISOBUTYRATE DEHYDROGENASE-LIKE 1, MITOCHONDRIAL-RELATED"/>
    <property type="match status" value="1"/>
</dbReference>
<evidence type="ECO:0000256" key="4">
    <source>
        <dbReference type="PIRSR" id="PIRSR000103-1"/>
    </source>
</evidence>
<gene>
    <name evidence="7" type="ORF">CLV74_113105</name>
</gene>
<evidence type="ECO:0000256" key="2">
    <source>
        <dbReference type="ARBA" id="ARBA00023002"/>
    </source>
</evidence>